<dbReference type="PROSITE" id="PS50158">
    <property type="entry name" value="ZF_CCHC"/>
    <property type="match status" value="1"/>
</dbReference>
<dbReference type="PROSITE" id="PS50157">
    <property type="entry name" value="ZINC_FINGER_C2H2_2"/>
    <property type="match status" value="9"/>
</dbReference>
<dbReference type="GO" id="GO:0045944">
    <property type="term" value="P:positive regulation of transcription by RNA polymerase II"/>
    <property type="evidence" value="ECO:0007669"/>
    <property type="project" value="UniProtKB-ARBA"/>
</dbReference>
<gene>
    <name evidence="19" type="primary">LOC103514291</name>
</gene>
<feature type="domain" description="C2H2-type" evidence="15">
    <location>
        <begin position="1140"/>
        <end position="1168"/>
    </location>
</feature>
<feature type="domain" description="C2H2-type" evidence="15">
    <location>
        <begin position="1197"/>
        <end position="1224"/>
    </location>
</feature>
<keyword evidence="7" id="KW-0805">Transcription regulation</keyword>
<dbReference type="Gene3D" id="3.30.420.10">
    <property type="entry name" value="Ribonuclease H-like superfamily/Ribonuclease H"/>
    <property type="match status" value="1"/>
</dbReference>
<keyword evidence="4" id="KW-0677">Repeat</keyword>
<dbReference type="PaxDb" id="121845-A0A3Q0J3W3"/>
<feature type="domain" description="C2H2-type" evidence="15">
    <location>
        <begin position="1225"/>
        <end position="1253"/>
    </location>
</feature>
<dbReference type="Pfam" id="PF00096">
    <property type="entry name" value="zf-C2H2"/>
    <property type="match status" value="3"/>
</dbReference>
<dbReference type="InterPro" id="IPR013087">
    <property type="entry name" value="Znf_C2H2_type"/>
</dbReference>
<dbReference type="GO" id="GO:0005634">
    <property type="term" value="C:nucleus"/>
    <property type="evidence" value="ECO:0007669"/>
    <property type="project" value="UniProtKB-SubCell"/>
</dbReference>
<dbReference type="PROSITE" id="PS00028">
    <property type="entry name" value="ZINC_FINGER_C2H2_1"/>
    <property type="match status" value="5"/>
</dbReference>
<feature type="domain" description="Integrase catalytic" evidence="17">
    <location>
        <begin position="349"/>
        <end position="455"/>
    </location>
</feature>
<evidence type="ECO:0000259" key="16">
    <source>
        <dbReference type="PROSITE" id="PS50158"/>
    </source>
</evidence>
<keyword evidence="5 13" id="KW-0863">Zinc-finger</keyword>
<dbReference type="GO" id="GO:0000978">
    <property type="term" value="F:RNA polymerase II cis-regulatory region sequence-specific DNA binding"/>
    <property type="evidence" value="ECO:0007669"/>
    <property type="project" value="TreeGrafter"/>
</dbReference>
<keyword evidence="6" id="KW-0862">Zinc</keyword>
<feature type="region of interest" description="Disordered" evidence="14">
    <location>
        <begin position="1294"/>
        <end position="1322"/>
    </location>
</feature>
<dbReference type="SMART" id="SM00355">
    <property type="entry name" value="ZnF_C2H2"/>
    <property type="match status" value="10"/>
</dbReference>
<dbReference type="GeneID" id="103514291"/>
<dbReference type="Proteomes" id="UP000079169">
    <property type="component" value="Unplaced"/>
</dbReference>
<feature type="domain" description="C2H2-type" evidence="15">
    <location>
        <begin position="1026"/>
        <end position="1054"/>
    </location>
</feature>
<evidence type="ECO:0000259" key="15">
    <source>
        <dbReference type="PROSITE" id="PS50157"/>
    </source>
</evidence>
<evidence type="ECO:0000256" key="4">
    <source>
        <dbReference type="ARBA" id="ARBA00022737"/>
    </source>
</evidence>
<organism evidence="18 19">
    <name type="scientific">Diaphorina citri</name>
    <name type="common">Asian citrus psyllid</name>
    <dbReference type="NCBI Taxonomy" id="121845"/>
    <lineage>
        <taxon>Eukaryota</taxon>
        <taxon>Metazoa</taxon>
        <taxon>Ecdysozoa</taxon>
        <taxon>Arthropoda</taxon>
        <taxon>Hexapoda</taxon>
        <taxon>Insecta</taxon>
        <taxon>Pterygota</taxon>
        <taxon>Neoptera</taxon>
        <taxon>Paraneoptera</taxon>
        <taxon>Hemiptera</taxon>
        <taxon>Sternorrhyncha</taxon>
        <taxon>Psylloidea</taxon>
        <taxon>Psyllidae</taxon>
        <taxon>Diaphorininae</taxon>
        <taxon>Diaphorina</taxon>
    </lineage>
</organism>
<dbReference type="InterPro" id="IPR050329">
    <property type="entry name" value="GLI_C2H2-zinc-finger"/>
</dbReference>
<dbReference type="PROSITE" id="PS50994">
    <property type="entry name" value="INTEGRASE"/>
    <property type="match status" value="1"/>
</dbReference>
<dbReference type="InterPro" id="IPR036397">
    <property type="entry name" value="RNaseH_sf"/>
</dbReference>
<feature type="compositionally biased region" description="Acidic residues" evidence="14">
    <location>
        <begin position="1296"/>
        <end position="1322"/>
    </location>
</feature>
<dbReference type="InterPro" id="IPR001878">
    <property type="entry name" value="Znf_CCHC"/>
</dbReference>
<keyword evidence="2" id="KW-0678">Repressor</keyword>
<evidence type="ECO:0000256" key="11">
    <source>
        <dbReference type="ARBA" id="ARBA00061457"/>
    </source>
</evidence>
<evidence type="ECO:0000313" key="19">
    <source>
        <dbReference type="RefSeq" id="XP_026683116.1"/>
    </source>
</evidence>
<dbReference type="InterPro" id="IPR054722">
    <property type="entry name" value="PolX-like_BBD"/>
</dbReference>
<dbReference type="GO" id="GO:0008270">
    <property type="term" value="F:zinc ion binding"/>
    <property type="evidence" value="ECO:0007669"/>
    <property type="project" value="UniProtKB-KW"/>
</dbReference>
<dbReference type="STRING" id="121845.A0A3Q0J3W3"/>
<evidence type="ECO:0000256" key="14">
    <source>
        <dbReference type="SAM" id="MobiDB-lite"/>
    </source>
</evidence>
<evidence type="ECO:0000256" key="8">
    <source>
        <dbReference type="ARBA" id="ARBA00023125"/>
    </source>
</evidence>
<evidence type="ECO:0000256" key="7">
    <source>
        <dbReference type="ARBA" id="ARBA00023015"/>
    </source>
</evidence>
<feature type="domain" description="C2H2-type" evidence="15">
    <location>
        <begin position="998"/>
        <end position="1025"/>
    </location>
</feature>
<feature type="domain" description="CCHC-type" evidence="16">
    <location>
        <begin position="221"/>
        <end position="235"/>
    </location>
</feature>
<evidence type="ECO:0000256" key="10">
    <source>
        <dbReference type="ARBA" id="ARBA00023242"/>
    </source>
</evidence>
<sequence>MMPDSEEKFVDAMTSVKKIAVNIALPQTFDLKDGEDCVEEWNLFKMQLINYMKITGLDRESEDIKISFFLTLISRKCLKEYSLMKIEDPSQLKNIVAAFDERIIPKRNVIYERYKFGLAKQESDESVDKFVSNLKSLAKSCDYNTMEEELIRDKIVLGVESNDLRKKLLSERDLTLQNAVDISRLFEATENRMRSITEKQESCTKDETVFISRGETSTKVRCFKCKRLGHVSKNCHLFNKKEKPETSKPGDGSSFLIASCNDQTSSNNATWYFDSGATSHISNNDACLENVVTLDEEKVFGVANGDQLKCGTKGDVKLVCPDKSTITAHDVSYVPGVMMNLLSVSQITQKDSPLALIHSDVCGPMQVTSSGGNRYFLTFTDDFSRMSHVYFIKNKHDVFEKFREYKALVENQIGKKIKVFRSDNGTEYVNSQFKDYFRESGIQFQTSAPYTPEQNQIMTVVQRIDPQAETVDEGGEEYMQMESMADDKKQLVQDMEEGPQQLIDLNSSEYQTVTIVPSEGSTGEVSYVLIVQQNETEPGQSESTNLMPVTYVMLDSHSPIVSSHIDSYTDICHARFTQSNSLKSHRLIHNPEEVDMANVIKIKVEALSEVSGEKESVTEIQNYLDTFNKEIEGGDPSQHNDPEEVDMANVIKIKVEALSEVSGEKESVTEIQNYLDTFNKEIEGGDPSQHNVPEGTQYYVDEAGQYYFHNTESSGEHQIMKHQDPTIASDHLQSYLDKLQDWLRTWRIRVSKSVHVTFTTRTTTCPPVARNNQLLPQNDKVRYLGIHLDRKLTWNHHITTKQLKLKHCKMFWLLGPKSKLSIENKILLYKMSLKPVWTYGIELWGCEKPSNINIIQRCRIVGCFLYECFQFLPSLNPGSKKVVLSNKGMINTETIVKNGLNAQLAWGPATIEPDMQEASPNSPALIGDLMQTGVWEPSRRVFFDVYIVNADTSSYGTHPWTSIAQTHSQEKHGKYDKATEDLYLLARHLKSHSEERPHKCSVCERGFKTIASLQNHINTHTGVKPHKCKYCESRFTTSGELVRHVRYKHTHEKPHKCSICDYASVELSKMRNHMRSHTGERPYQCAHCTYASPDTFKLKRHLRIHTGEKPYACDICHARFTQSNSLKSHRLIHTGEKPVFYCDLCPATCGRKTDLRIHVQKLHTAEAPLKCKRCGKTFPDRYNYKLHCKSHEGEKCWKCELCPYASSSQRHLESHMLIHTDQKPYLCDHCDQTFRQKQLLKRHVNPLISWKTHGNCLEKRSLYVRNDSGLIEQQVALKLGRQKKVHIIDGHKVEVIPDDEEEEEGEETEEEEEGGGEDDGHL</sequence>
<keyword evidence="18" id="KW-1185">Reference proteome</keyword>
<evidence type="ECO:0000313" key="18">
    <source>
        <dbReference type="Proteomes" id="UP000079169"/>
    </source>
</evidence>
<keyword evidence="3" id="KW-0479">Metal-binding</keyword>
<keyword evidence="8" id="KW-0238">DNA-binding</keyword>
<reference evidence="19" key="1">
    <citation type="submission" date="2025-08" db="UniProtKB">
        <authorList>
            <consortium name="RefSeq"/>
        </authorList>
    </citation>
    <scope>IDENTIFICATION</scope>
</reference>
<feature type="domain" description="C2H2-type" evidence="15">
    <location>
        <begin position="1083"/>
        <end position="1110"/>
    </location>
</feature>
<evidence type="ECO:0000256" key="13">
    <source>
        <dbReference type="PROSITE-ProRule" id="PRU00042"/>
    </source>
</evidence>
<keyword evidence="9" id="KW-0804">Transcription</keyword>
<proteinExistence type="inferred from homology"/>
<dbReference type="InterPro" id="IPR036236">
    <property type="entry name" value="Znf_C2H2_sf"/>
</dbReference>
<dbReference type="GO" id="GO:0015074">
    <property type="term" value="P:DNA integration"/>
    <property type="evidence" value="ECO:0007669"/>
    <property type="project" value="InterPro"/>
</dbReference>
<dbReference type="PANTHER" id="PTHR19818">
    <property type="entry name" value="ZINC FINGER PROTEIN ZIC AND GLI"/>
    <property type="match status" value="1"/>
</dbReference>
<dbReference type="FunFam" id="3.30.160.60:FF:000222">
    <property type="entry name" value="Putative transcriptional repressor ctcf"/>
    <property type="match status" value="1"/>
</dbReference>
<dbReference type="FunFam" id="3.30.160.60:FF:000373">
    <property type="entry name" value="Putative transcriptional repressor ctcf"/>
    <property type="match status" value="1"/>
</dbReference>
<dbReference type="SUPFAM" id="SSF57667">
    <property type="entry name" value="beta-beta-alpha zinc fingers"/>
    <property type="match status" value="5"/>
</dbReference>
<accession>A0A3Q0J3W3</accession>
<dbReference type="Gene3D" id="3.30.160.60">
    <property type="entry name" value="Classic Zinc Finger"/>
    <property type="match status" value="9"/>
</dbReference>
<dbReference type="Pfam" id="PF00665">
    <property type="entry name" value="rve"/>
    <property type="match status" value="1"/>
</dbReference>
<evidence type="ECO:0000259" key="17">
    <source>
        <dbReference type="PROSITE" id="PS50994"/>
    </source>
</evidence>
<evidence type="ECO:0000256" key="12">
    <source>
        <dbReference type="ARBA" id="ARBA00079129"/>
    </source>
</evidence>
<keyword evidence="10" id="KW-0539">Nucleus</keyword>
<evidence type="ECO:0000256" key="6">
    <source>
        <dbReference type="ARBA" id="ARBA00022833"/>
    </source>
</evidence>
<comment type="similarity">
    <text evidence="11">Belongs to the CTCF zinc-finger protein family.</text>
</comment>
<dbReference type="SUPFAM" id="SSF53098">
    <property type="entry name" value="Ribonuclease H-like"/>
    <property type="match status" value="1"/>
</dbReference>
<evidence type="ECO:0000256" key="5">
    <source>
        <dbReference type="ARBA" id="ARBA00022771"/>
    </source>
</evidence>
<dbReference type="InterPro" id="IPR012337">
    <property type="entry name" value="RNaseH-like_sf"/>
</dbReference>
<dbReference type="FunFam" id="3.30.160.60:FF:000049">
    <property type="entry name" value="transcriptional repressor CTCF isoform X1"/>
    <property type="match status" value="2"/>
</dbReference>
<dbReference type="KEGG" id="dci:103514291"/>
<evidence type="ECO:0000256" key="3">
    <source>
        <dbReference type="ARBA" id="ARBA00022723"/>
    </source>
</evidence>
<protein>
    <recommendedName>
        <fullName evidence="12">CCCTC-binding factor</fullName>
    </recommendedName>
</protein>
<feature type="domain" description="C2H2-type" evidence="15">
    <location>
        <begin position="1055"/>
        <end position="1082"/>
    </location>
</feature>
<dbReference type="Pfam" id="PF22936">
    <property type="entry name" value="Pol_BBD"/>
    <property type="match status" value="1"/>
</dbReference>
<dbReference type="GO" id="GO:0000981">
    <property type="term" value="F:DNA-binding transcription factor activity, RNA polymerase II-specific"/>
    <property type="evidence" value="ECO:0007669"/>
    <property type="project" value="TreeGrafter"/>
</dbReference>
<evidence type="ECO:0000256" key="9">
    <source>
        <dbReference type="ARBA" id="ARBA00023163"/>
    </source>
</evidence>
<comment type="subcellular location">
    <subcellularLocation>
        <location evidence="1">Nucleus</location>
    </subcellularLocation>
</comment>
<dbReference type="PANTHER" id="PTHR19818:SF139">
    <property type="entry name" value="PAIR-RULE PROTEIN ODD-PAIRED"/>
    <property type="match status" value="1"/>
</dbReference>
<feature type="domain" description="C2H2-type" evidence="15">
    <location>
        <begin position="1111"/>
        <end position="1138"/>
    </location>
</feature>
<evidence type="ECO:0000256" key="1">
    <source>
        <dbReference type="ARBA" id="ARBA00004123"/>
    </source>
</evidence>
<dbReference type="RefSeq" id="XP_026683116.1">
    <property type="nucleotide sequence ID" value="XM_026827315.1"/>
</dbReference>
<dbReference type="FunFam" id="3.30.160.60:FF:000446">
    <property type="entry name" value="Zinc finger protein"/>
    <property type="match status" value="2"/>
</dbReference>
<dbReference type="InterPro" id="IPR001584">
    <property type="entry name" value="Integrase_cat-core"/>
</dbReference>
<dbReference type="FunFam" id="3.30.160.60:FF:001668">
    <property type="entry name" value="transcriptional repressor CTCF"/>
    <property type="match status" value="1"/>
</dbReference>
<evidence type="ECO:0000256" key="2">
    <source>
        <dbReference type="ARBA" id="ARBA00022491"/>
    </source>
</evidence>
<feature type="domain" description="C2H2-type" evidence="15">
    <location>
        <begin position="1169"/>
        <end position="1196"/>
    </location>
</feature>
<name>A0A3Q0J3W3_DIACI</name>